<accession>A0A6G4WMC2</accession>
<dbReference type="EMBL" id="JAAKZF010000085">
    <property type="protein sequence ID" value="NGO55217.1"/>
    <property type="molecule type" value="Genomic_DNA"/>
</dbReference>
<organism evidence="2 3">
    <name type="scientific">Allomesorhizobium camelthorni</name>
    <dbReference type="NCBI Taxonomy" id="475069"/>
    <lineage>
        <taxon>Bacteria</taxon>
        <taxon>Pseudomonadati</taxon>
        <taxon>Pseudomonadota</taxon>
        <taxon>Alphaproteobacteria</taxon>
        <taxon>Hyphomicrobiales</taxon>
        <taxon>Phyllobacteriaceae</taxon>
        <taxon>Allomesorhizobium</taxon>
    </lineage>
</organism>
<dbReference type="PROSITE" id="PS50995">
    <property type="entry name" value="HTH_MARR_2"/>
    <property type="match status" value="1"/>
</dbReference>
<name>A0A6G4WMC2_9HYPH</name>
<dbReference type="PANTHER" id="PTHR33164">
    <property type="entry name" value="TRANSCRIPTIONAL REGULATOR, MARR FAMILY"/>
    <property type="match status" value="1"/>
</dbReference>
<dbReference type="Pfam" id="PF12802">
    <property type="entry name" value="MarR_2"/>
    <property type="match status" value="1"/>
</dbReference>
<evidence type="ECO:0000313" key="3">
    <source>
        <dbReference type="Proteomes" id="UP001642900"/>
    </source>
</evidence>
<dbReference type="AlphaFoldDB" id="A0A6G4WMC2"/>
<proteinExistence type="predicted"/>
<dbReference type="GO" id="GO:0006950">
    <property type="term" value="P:response to stress"/>
    <property type="evidence" value="ECO:0007669"/>
    <property type="project" value="TreeGrafter"/>
</dbReference>
<keyword evidence="3" id="KW-1185">Reference proteome</keyword>
<dbReference type="PRINTS" id="PR00598">
    <property type="entry name" value="HTHMARR"/>
</dbReference>
<dbReference type="InterPro" id="IPR036388">
    <property type="entry name" value="WH-like_DNA-bd_sf"/>
</dbReference>
<reference evidence="2 3" key="1">
    <citation type="submission" date="2020-02" db="EMBL/GenBank/DDBJ databases">
        <title>Genome sequence of strain CCNWXJ40-4.</title>
        <authorList>
            <person name="Gao J."/>
            <person name="Sun J."/>
        </authorList>
    </citation>
    <scope>NUCLEOTIDE SEQUENCE [LARGE SCALE GENOMIC DNA]</scope>
    <source>
        <strain evidence="2 3">CCNWXJ 40-4</strain>
    </source>
</reference>
<dbReference type="InterPro" id="IPR036390">
    <property type="entry name" value="WH_DNA-bd_sf"/>
</dbReference>
<evidence type="ECO:0000259" key="1">
    <source>
        <dbReference type="PROSITE" id="PS50995"/>
    </source>
</evidence>
<dbReference type="SMART" id="SM00347">
    <property type="entry name" value="HTH_MARR"/>
    <property type="match status" value="1"/>
</dbReference>
<dbReference type="Gene3D" id="1.10.10.10">
    <property type="entry name" value="Winged helix-like DNA-binding domain superfamily/Winged helix DNA-binding domain"/>
    <property type="match status" value="1"/>
</dbReference>
<dbReference type="SUPFAM" id="SSF46785">
    <property type="entry name" value="Winged helix' DNA-binding domain"/>
    <property type="match status" value="1"/>
</dbReference>
<dbReference type="RefSeq" id="WP_165033574.1">
    <property type="nucleotide sequence ID" value="NZ_JAAKZF010000085.1"/>
</dbReference>
<dbReference type="Proteomes" id="UP001642900">
    <property type="component" value="Unassembled WGS sequence"/>
</dbReference>
<feature type="domain" description="HTH marR-type" evidence="1">
    <location>
        <begin position="23"/>
        <end position="156"/>
    </location>
</feature>
<dbReference type="InterPro" id="IPR039422">
    <property type="entry name" value="MarR/SlyA-like"/>
</dbReference>
<dbReference type="GO" id="GO:0003700">
    <property type="term" value="F:DNA-binding transcription factor activity"/>
    <property type="evidence" value="ECO:0007669"/>
    <property type="project" value="InterPro"/>
</dbReference>
<dbReference type="PANTHER" id="PTHR33164:SF89">
    <property type="entry name" value="MARR FAMILY REGULATORY PROTEIN"/>
    <property type="match status" value="1"/>
</dbReference>
<sequence length="156" mass="17436">MDNPDQTRPAKTRRQRFDPSSVNDIIGYRLRRTQLRIFQQFITRFAEYDLRPAEYSVLALIAANPGSKQTEIAEALGIKRANFVALINGLEKRGLTERRQPAGDRRSNALFLTPSGEKFVGKANAAQAEFEAECVAKLGGQKARDQLMALLDLLAD</sequence>
<evidence type="ECO:0000313" key="2">
    <source>
        <dbReference type="EMBL" id="NGO55217.1"/>
    </source>
</evidence>
<protein>
    <submittedName>
        <fullName evidence="2">MarR family transcriptional regulator</fullName>
    </submittedName>
</protein>
<comment type="caution">
    <text evidence="2">The sequence shown here is derived from an EMBL/GenBank/DDBJ whole genome shotgun (WGS) entry which is preliminary data.</text>
</comment>
<gene>
    <name evidence="2" type="ORF">G6N73_29760</name>
</gene>
<dbReference type="InterPro" id="IPR000835">
    <property type="entry name" value="HTH_MarR-typ"/>
</dbReference>